<comment type="similarity">
    <text evidence="2">Belongs to the SusD family.</text>
</comment>
<dbReference type="Pfam" id="PF14322">
    <property type="entry name" value="SusD-like_3"/>
    <property type="match status" value="1"/>
</dbReference>
<reference evidence="8 9" key="1">
    <citation type="submission" date="2018-07" db="EMBL/GenBank/DDBJ databases">
        <title>Chitinophaga K2CV101002-2 sp. nov., isolated from a monsoon evergreen broad-leaved forest soil.</title>
        <authorList>
            <person name="Lv Y."/>
        </authorList>
    </citation>
    <scope>NUCLEOTIDE SEQUENCE [LARGE SCALE GENOMIC DNA]</scope>
    <source>
        <strain evidence="8 9">GDMCC 1.1288</strain>
    </source>
</reference>
<dbReference type="InterPro" id="IPR011990">
    <property type="entry name" value="TPR-like_helical_dom_sf"/>
</dbReference>
<protein>
    <submittedName>
        <fullName evidence="8">RagB/SusD family nutrient uptake outer membrane protein</fullName>
    </submittedName>
</protein>
<gene>
    <name evidence="8" type="ORF">DVR12_05850</name>
</gene>
<sequence>MKNILKIAGVALFLITSQSCKKWLDYTPHDDFQVTDLDYLKSENDYRTMGVSCYTPLQWLNQAVPIGDIASDNSVTGGESASDVLGLQQIDDFTLTANNDYLTELWKSAYEGINRVNYLTQYKDKNPGGIAVDFSGKDVMYGEIYFLRAYYYYTLVRFFGDVPLFTDRRLTLGDSKTLTRTPKADVYKQIEADLNSAIGTLPTSASQPGRVTKYAAQALLGKVLIYQQKFDAAATVLENVISGPFTLVSNFGDIFLQSGENGPESVFEIQYSNLSPYYNWGGATRGQGNYAVQQCGIRGLNGSSPYAAGWSTNLPSTDLAKAYEAGDQRKDVTVLDIEAYKTAHPEFNISYQVAPYKNTGLYNQKYLPRKGETSGQLELNYLNNFRTIRFAEVLLLAAEAYNRSATPNDAKAQTYLNRVRQRAFKDNLHNITLTGTALTNAIWNERRLELAMEGDRFFDLVRIGKAASVLTGFKQNKHELFPIPQDEVDISKLKQNDGY</sequence>
<organism evidence="8 9">
    <name type="scientific">Chitinophaga silvatica</name>
    <dbReference type="NCBI Taxonomy" id="2282649"/>
    <lineage>
        <taxon>Bacteria</taxon>
        <taxon>Pseudomonadati</taxon>
        <taxon>Bacteroidota</taxon>
        <taxon>Chitinophagia</taxon>
        <taxon>Chitinophagales</taxon>
        <taxon>Chitinophagaceae</taxon>
        <taxon>Chitinophaga</taxon>
    </lineage>
</organism>
<evidence type="ECO:0000256" key="4">
    <source>
        <dbReference type="ARBA" id="ARBA00023136"/>
    </source>
</evidence>
<evidence type="ECO:0000256" key="2">
    <source>
        <dbReference type="ARBA" id="ARBA00006275"/>
    </source>
</evidence>
<evidence type="ECO:0000256" key="3">
    <source>
        <dbReference type="ARBA" id="ARBA00022729"/>
    </source>
</evidence>
<evidence type="ECO:0000313" key="8">
    <source>
        <dbReference type="EMBL" id="RFS24720.1"/>
    </source>
</evidence>
<dbReference type="Pfam" id="PF07980">
    <property type="entry name" value="SusD_RagB"/>
    <property type="match status" value="1"/>
</dbReference>
<evidence type="ECO:0000259" key="7">
    <source>
        <dbReference type="Pfam" id="PF14322"/>
    </source>
</evidence>
<dbReference type="OrthoDB" id="618454at2"/>
<name>A0A3E1YDN8_9BACT</name>
<dbReference type="PROSITE" id="PS51257">
    <property type="entry name" value="PROKAR_LIPOPROTEIN"/>
    <property type="match status" value="1"/>
</dbReference>
<feature type="domain" description="SusD-like N-terminal" evidence="7">
    <location>
        <begin position="23"/>
        <end position="223"/>
    </location>
</feature>
<dbReference type="CDD" id="cd08977">
    <property type="entry name" value="SusD"/>
    <property type="match status" value="1"/>
</dbReference>
<evidence type="ECO:0000313" key="9">
    <source>
        <dbReference type="Proteomes" id="UP000260644"/>
    </source>
</evidence>
<comment type="subcellular location">
    <subcellularLocation>
        <location evidence="1">Cell outer membrane</location>
    </subcellularLocation>
</comment>
<evidence type="ECO:0000256" key="5">
    <source>
        <dbReference type="ARBA" id="ARBA00023237"/>
    </source>
</evidence>
<dbReference type="EMBL" id="QPMM01000002">
    <property type="protein sequence ID" value="RFS24720.1"/>
    <property type="molecule type" value="Genomic_DNA"/>
</dbReference>
<accession>A0A3E1YDN8</accession>
<dbReference type="Proteomes" id="UP000260644">
    <property type="component" value="Unassembled WGS sequence"/>
</dbReference>
<comment type="caution">
    <text evidence="8">The sequence shown here is derived from an EMBL/GenBank/DDBJ whole genome shotgun (WGS) entry which is preliminary data.</text>
</comment>
<dbReference type="RefSeq" id="WP_116974574.1">
    <property type="nucleotide sequence ID" value="NZ_QPMM01000002.1"/>
</dbReference>
<keyword evidence="4" id="KW-0472">Membrane</keyword>
<proteinExistence type="inferred from homology"/>
<dbReference type="AlphaFoldDB" id="A0A3E1YDN8"/>
<dbReference type="GO" id="GO:0009279">
    <property type="term" value="C:cell outer membrane"/>
    <property type="evidence" value="ECO:0007669"/>
    <property type="project" value="UniProtKB-SubCell"/>
</dbReference>
<dbReference type="InterPro" id="IPR033985">
    <property type="entry name" value="SusD-like_N"/>
</dbReference>
<keyword evidence="3" id="KW-0732">Signal</keyword>
<keyword evidence="9" id="KW-1185">Reference proteome</keyword>
<dbReference type="InterPro" id="IPR012944">
    <property type="entry name" value="SusD_RagB_dom"/>
</dbReference>
<evidence type="ECO:0000256" key="1">
    <source>
        <dbReference type="ARBA" id="ARBA00004442"/>
    </source>
</evidence>
<feature type="domain" description="RagB/SusD" evidence="6">
    <location>
        <begin position="356"/>
        <end position="478"/>
    </location>
</feature>
<dbReference type="Gene3D" id="1.25.40.390">
    <property type="match status" value="1"/>
</dbReference>
<dbReference type="SUPFAM" id="SSF48452">
    <property type="entry name" value="TPR-like"/>
    <property type="match status" value="1"/>
</dbReference>
<keyword evidence="5" id="KW-0998">Cell outer membrane</keyword>
<evidence type="ECO:0000259" key="6">
    <source>
        <dbReference type="Pfam" id="PF07980"/>
    </source>
</evidence>